<dbReference type="AlphaFoldDB" id="A0A1H7HUR3"/>
<dbReference type="Pfam" id="PF07705">
    <property type="entry name" value="CARDB"/>
    <property type="match status" value="1"/>
</dbReference>
<feature type="domain" description="CARDB" evidence="2">
    <location>
        <begin position="185"/>
        <end position="260"/>
    </location>
</feature>
<dbReference type="EMBL" id="FOAD01000001">
    <property type="protein sequence ID" value="SEK54019.1"/>
    <property type="molecule type" value="Genomic_DNA"/>
</dbReference>
<dbReference type="InterPro" id="IPR011635">
    <property type="entry name" value="CARDB"/>
</dbReference>
<dbReference type="InterPro" id="IPR013783">
    <property type="entry name" value="Ig-like_fold"/>
</dbReference>
<dbReference type="Proteomes" id="UP000183894">
    <property type="component" value="Unassembled WGS sequence"/>
</dbReference>
<reference evidence="3 4" key="1">
    <citation type="submission" date="2016-10" db="EMBL/GenBank/DDBJ databases">
        <authorList>
            <person name="de Groot N.N."/>
        </authorList>
    </citation>
    <scope>NUCLEOTIDE SEQUENCE [LARGE SCALE GENOMIC DNA]</scope>
    <source>
        <strain evidence="3 4">CDM_5</strain>
    </source>
</reference>
<organism evidence="3 4">
    <name type="scientific">Haloferax larsenii</name>
    <dbReference type="NCBI Taxonomy" id="302484"/>
    <lineage>
        <taxon>Archaea</taxon>
        <taxon>Methanobacteriati</taxon>
        <taxon>Methanobacteriota</taxon>
        <taxon>Stenosarchaea group</taxon>
        <taxon>Halobacteria</taxon>
        <taxon>Halobacteriales</taxon>
        <taxon>Haloferacaceae</taxon>
        <taxon>Haloferax</taxon>
    </lineage>
</organism>
<name>A0A1H7HUR3_HALLR</name>
<dbReference type="Gene3D" id="2.60.40.10">
    <property type="entry name" value="Immunoglobulins"/>
    <property type="match status" value="1"/>
</dbReference>
<evidence type="ECO:0000313" key="3">
    <source>
        <dbReference type="EMBL" id="SEK54019.1"/>
    </source>
</evidence>
<dbReference type="OrthoDB" id="270566at2157"/>
<accession>A0A1H7HUR3</accession>
<protein>
    <submittedName>
        <fullName evidence="3">CARDB protein</fullName>
    </submittedName>
</protein>
<gene>
    <name evidence="3" type="ORF">SAMN04488691_101693</name>
</gene>
<evidence type="ECO:0000313" key="4">
    <source>
        <dbReference type="Proteomes" id="UP000183894"/>
    </source>
</evidence>
<proteinExistence type="predicted"/>
<sequence>MPSSSPTRRELLGLGGTTLALLTGCLGTPTGPGDESPTTEQTPATGTTDDTTTTTTSEPADVTVSNVQITPEFVALDSPDSIGTFGDRDEQFVIVTVLVDGESGPPVEAFELSADGQTFDPTLPENLPSYTLWSRGDPYEGKTSGYLVFSVPKPLEAPEMVVRGPGAQFELGADARSTLARPPTDFSVSEVSAPERVESGSDVTLTATITNTGSEAGTFVGAFNRSGPLVAYTPVKRVEAELAAGESTTWTYSYIPSLDGGTESRPMSLYLNWRGGSVSTETTVEPPS</sequence>
<feature type="region of interest" description="Disordered" evidence="1">
    <location>
        <begin position="24"/>
        <end position="58"/>
    </location>
</feature>
<evidence type="ECO:0000259" key="2">
    <source>
        <dbReference type="Pfam" id="PF07705"/>
    </source>
</evidence>
<evidence type="ECO:0000256" key="1">
    <source>
        <dbReference type="SAM" id="MobiDB-lite"/>
    </source>
</evidence>
<dbReference type="RefSeq" id="WP_074792056.1">
    <property type="nucleotide sequence ID" value="NZ_FOAD01000001.1"/>
</dbReference>